<keyword evidence="18 19" id="KW-0472">Membrane</keyword>
<evidence type="ECO:0000256" key="19">
    <source>
        <dbReference type="PIRNR" id="PIRNR000006"/>
    </source>
</evidence>
<dbReference type="EMBL" id="SHKX01000011">
    <property type="protein sequence ID" value="RZU47204.1"/>
    <property type="molecule type" value="Genomic_DNA"/>
</dbReference>
<evidence type="ECO:0000256" key="4">
    <source>
        <dbReference type="ARBA" id="ARBA00022448"/>
    </source>
</evidence>
<evidence type="ECO:0000256" key="5">
    <source>
        <dbReference type="ARBA" id="ARBA00022475"/>
    </source>
</evidence>
<evidence type="ECO:0000256" key="14">
    <source>
        <dbReference type="ARBA" id="ARBA00022989"/>
    </source>
</evidence>
<keyword evidence="9 22" id="KW-0812">Transmembrane</keyword>
<dbReference type="InterPro" id="IPR036909">
    <property type="entry name" value="Cyt_c-like_dom_sf"/>
</dbReference>
<dbReference type="SUPFAM" id="SSF46626">
    <property type="entry name" value="Cytochrome c"/>
    <property type="match status" value="2"/>
</dbReference>
<feature type="binding site" description="covalent" evidence="21">
    <location>
        <position position="232"/>
    </location>
    <ligand>
        <name>heme c</name>
        <dbReference type="ChEBI" id="CHEBI:61717"/>
        <label>2</label>
    </ligand>
</feature>
<feature type="binding site" description="covalent" evidence="21">
    <location>
        <position position="139"/>
    </location>
    <ligand>
        <name>heme c</name>
        <dbReference type="ChEBI" id="CHEBI:61717"/>
        <label>1</label>
    </ligand>
</feature>
<feature type="binding site" description="axial binding residue" evidence="20">
    <location>
        <position position="143"/>
    </location>
    <ligand>
        <name>heme c</name>
        <dbReference type="ChEBI" id="CHEBI:61717"/>
        <label>1</label>
    </ligand>
    <ligandPart>
        <name>Fe</name>
        <dbReference type="ChEBI" id="CHEBI:18248"/>
    </ligandPart>
</feature>
<dbReference type="PRINTS" id="PR00605">
    <property type="entry name" value="CYTCHROMECIC"/>
</dbReference>
<sequence>MSAFWSLYIIVLSMAVVVGCAWLVTWTRKIELHHKEEDGTTGHEYDGIKEYDNPLPRWWLMTFWLTIFFALFYLAAYPGLGSYKGFLNWTSHGEHDKDKAAYDAKYMPKFQAYAKVEIPELAKDAAAMKIGGRIFADNCAACHGADAHGSRGFPNLTDNDWLYGGEPAQIVETITNGRLSVQGGTKMPAWGEVLGAQGVQEVANYVLTLSGRKLSDADQKLADAGAGKFVQCAACHGPEGRGNIAVGAPNLTDTVWLYGGNKEAIVETITHGRNGHMPAWKDTLGEEKIHLVAAYVYSLSLGK</sequence>
<dbReference type="Pfam" id="PF13442">
    <property type="entry name" value="Cytochrome_CBB3"/>
    <property type="match status" value="2"/>
</dbReference>
<comment type="subunit">
    <text evidence="19">Component of the cbb3-type cytochrome c oxidase.</text>
</comment>
<comment type="function">
    <text evidence="19">C-type cytochrome. Part of the cbb3-type cytochrome c oxidase complex.</text>
</comment>
<comment type="cofactor">
    <cofactor evidence="19 21">
        <name>heme c</name>
        <dbReference type="ChEBI" id="CHEBI:61717"/>
    </cofactor>
    <text evidence="19 21">Binds 2 heme C groups per subunit.</text>
</comment>
<evidence type="ECO:0000259" key="23">
    <source>
        <dbReference type="PROSITE" id="PS51007"/>
    </source>
</evidence>
<keyword evidence="16 19" id="KW-0408">Iron</keyword>
<dbReference type="PIRSF" id="PIRSF000006">
    <property type="entry name" value="Cbb3-Cox_fixP"/>
    <property type="match status" value="1"/>
</dbReference>
<evidence type="ECO:0000313" key="25">
    <source>
        <dbReference type="Proteomes" id="UP000292423"/>
    </source>
</evidence>
<evidence type="ECO:0000256" key="15">
    <source>
        <dbReference type="ARBA" id="ARBA00023002"/>
    </source>
</evidence>
<comment type="pathway">
    <text evidence="2 19">Energy metabolism; oxidative phosphorylation.</text>
</comment>
<keyword evidence="15 19" id="KW-0560">Oxidoreductase</keyword>
<dbReference type="GO" id="GO:0020037">
    <property type="term" value="F:heme binding"/>
    <property type="evidence" value="ECO:0007669"/>
    <property type="project" value="InterPro"/>
</dbReference>
<dbReference type="NCBIfam" id="TIGR00782">
    <property type="entry name" value="ccoP"/>
    <property type="match status" value="1"/>
</dbReference>
<evidence type="ECO:0000256" key="13">
    <source>
        <dbReference type="ARBA" id="ARBA00022982"/>
    </source>
</evidence>
<comment type="similarity">
    <text evidence="3 19">Belongs to the CcoP / FixP family.</text>
</comment>
<keyword evidence="11" id="KW-0677">Repeat</keyword>
<name>A0A4Q7ZAQ0_9GAMM</name>
<dbReference type="UniPathway" id="UPA00705"/>
<accession>A0A4Q7ZAQ0</accession>
<evidence type="ECO:0000256" key="1">
    <source>
        <dbReference type="ARBA" id="ARBA00004533"/>
    </source>
</evidence>
<dbReference type="GO" id="GO:0009055">
    <property type="term" value="F:electron transfer activity"/>
    <property type="evidence" value="ECO:0007669"/>
    <property type="project" value="InterPro"/>
</dbReference>
<evidence type="ECO:0000256" key="2">
    <source>
        <dbReference type="ARBA" id="ARBA00004673"/>
    </source>
</evidence>
<keyword evidence="10 19" id="KW-0479">Metal-binding</keyword>
<dbReference type="GO" id="GO:1902600">
    <property type="term" value="P:proton transmembrane transport"/>
    <property type="evidence" value="ECO:0007669"/>
    <property type="project" value="UniProtKB-KW"/>
</dbReference>
<keyword evidence="8 19" id="KW-0679">Respiratory chain</keyword>
<evidence type="ECO:0000256" key="8">
    <source>
        <dbReference type="ARBA" id="ARBA00022660"/>
    </source>
</evidence>
<feature type="binding site" description="covalent" evidence="21">
    <location>
        <position position="235"/>
    </location>
    <ligand>
        <name>heme c</name>
        <dbReference type="ChEBI" id="CHEBI:61717"/>
        <label>2</label>
    </ligand>
</feature>
<dbReference type="AlphaFoldDB" id="A0A4Q7ZAQ0"/>
<keyword evidence="17 19" id="KW-0406">Ion transport</keyword>
<dbReference type="InterPro" id="IPR032858">
    <property type="entry name" value="CcoP_N"/>
</dbReference>
<keyword evidence="5 19" id="KW-1003">Cell membrane</keyword>
<dbReference type="PANTHER" id="PTHR33751:SF1">
    <property type="entry name" value="CBB3-TYPE CYTOCHROME C OXIDASE SUBUNIT FIXP"/>
    <property type="match status" value="1"/>
</dbReference>
<evidence type="ECO:0000256" key="10">
    <source>
        <dbReference type="ARBA" id="ARBA00022723"/>
    </source>
</evidence>
<dbReference type="PANTHER" id="PTHR33751">
    <property type="entry name" value="CBB3-TYPE CYTOCHROME C OXIDASE SUBUNIT FIXP"/>
    <property type="match status" value="1"/>
</dbReference>
<evidence type="ECO:0000256" key="22">
    <source>
        <dbReference type="SAM" id="Phobius"/>
    </source>
</evidence>
<comment type="subcellular location">
    <subcellularLocation>
        <location evidence="1 19">Cell inner membrane</location>
    </subcellularLocation>
</comment>
<dbReference type="GO" id="GO:0006119">
    <property type="term" value="P:oxidative phosphorylation"/>
    <property type="evidence" value="ECO:0007669"/>
    <property type="project" value="UniProtKB-UniPathway"/>
</dbReference>
<evidence type="ECO:0000256" key="11">
    <source>
        <dbReference type="ARBA" id="ARBA00022737"/>
    </source>
</evidence>
<feature type="binding site" description="axial binding residue" evidence="20">
    <location>
        <position position="236"/>
    </location>
    <ligand>
        <name>heme c</name>
        <dbReference type="ChEBI" id="CHEBI:61717"/>
        <label>2</label>
    </ligand>
    <ligandPart>
        <name>Fe</name>
        <dbReference type="ChEBI" id="CHEBI:18248"/>
    </ligandPart>
</feature>
<evidence type="ECO:0000256" key="17">
    <source>
        <dbReference type="ARBA" id="ARBA00023065"/>
    </source>
</evidence>
<protein>
    <recommendedName>
        <fullName evidence="19">Cbb3-type cytochrome c oxidase subunit</fullName>
    </recommendedName>
</protein>
<feature type="binding site" description="axial binding residue" evidence="20">
    <location>
        <position position="277"/>
    </location>
    <ligand>
        <name>heme c</name>
        <dbReference type="ChEBI" id="CHEBI:61717"/>
        <label>1</label>
    </ligand>
    <ligandPart>
        <name>Fe</name>
        <dbReference type="ChEBI" id="CHEBI:18248"/>
    </ligandPart>
</feature>
<feature type="transmembrane region" description="Helical" evidence="22">
    <location>
        <begin position="6"/>
        <end position="25"/>
    </location>
</feature>
<comment type="caution">
    <text evidence="24">The sequence shown here is derived from an EMBL/GenBank/DDBJ whole genome shotgun (WGS) entry which is preliminary data.</text>
</comment>
<dbReference type="Pfam" id="PF14715">
    <property type="entry name" value="FixP_N"/>
    <property type="match status" value="1"/>
</dbReference>
<evidence type="ECO:0000256" key="12">
    <source>
        <dbReference type="ARBA" id="ARBA00022781"/>
    </source>
</evidence>
<feature type="binding site" description="axial binding residue" evidence="20">
    <location>
        <position position="187"/>
    </location>
    <ligand>
        <name>heme c</name>
        <dbReference type="ChEBI" id="CHEBI:61717"/>
        <label>2</label>
    </ligand>
    <ligandPart>
        <name>Fe</name>
        <dbReference type="ChEBI" id="CHEBI:18248"/>
    </ligandPart>
</feature>
<evidence type="ECO:0000256" key="7">
    <source>
        <dbReference type="ARBA" id="ARBA00022617"/>
    </source>
</evidence>
<evidence type="ECO:0000256" key="18">
    <source>
        <dbReference type="ARBA" id="ARBA00023136"/>
    </source>
</evidence>
<dbReference type="InterPro" id="IPR009056">
    <property type="entry name" value="Cyt_c-like_dom"/>
</dbReference>
<dbReference type="OrthoDB" id="9811281at2"/>
<evidence type="ECO:0000256" key="21">
    <source>
        <dbReference type="PIRSR" id="PIRSR000006-2"/>
    </source>
</evidence>
<evidence type="ECO:0000313" key="24">
    <source>
        <dbReference type="EMBL" id="RZU47204.1"/>
    </source>
</evidence>
<feature type="binding site" description="covalent" evidence="21">
    <location>
        <position position="142"/>
    </location>
    <ligand>
        <name>heme c</name>
        <dbReference type="ChEBI" id="CHEBI:61717"/>
        <label>1</label>
    </ligand>
</feature>
<dbReference type="InterPro" id="IPR038414">
    <property type="entry name" value="CcoP_N_sf"/>
</dbReference>
<evidence type="ECO:0000256" key="9">
    <source>
        <dbReference type="ARBA" id="ARBA00022692"/>
    </source>
</evidence>
<keyword evidence="14 22" id="KW-1133">Transmembrane helix</keyword>
<feature type="transmembrane region" description="Helical" evidence="22">
    <location>
        <begin position="58"/>
        <end position="80"/>
    </location>
</feature>
<keyword evidence="12 19" id="KW-0375">Hydrogen ion transport</keyword>
<dbReference type="GO" id="GO:0016491">
    <property type="term" value="F:oxidoreductase activity"/>
    <property type="evidence" value="ECO:0007669"/>
    <property type="project" value="UniProtKB-KW"/>
</dbReference>
<dbReference type="GO" id="GO:0005886">
    <property type="term" value="C:plasma membrane"/>
    <property type="evidence" value="ECO:0007669"/>
    <property type="project" value="UniProtKB-SubCell"/>
</dbReference>
<evidence type="ECO:0000256" key="3">
    <source>
        <dbReference type="ARBA" id="ARBA00006113"/>
    </source>
</evidence>
<dbReference type="RefSeq" id="WP_130412492.1">
    <property type="nucleotide sequence ID" value="NZ_SHKX01000011.1"/>
</dbReference>
<dbReference type="InterPro" id="IPR004678">
    <property type="entry name" value="Cyt_c_oxidase_cbb3_su3"/>
</dbReference>
<organism evidence="24 25">
    <name type="scientific">Fluviicoccus keumensis</name>
    <dbReference type="NCBI Taxonomy" id="1435465"/>
    <lineage>
        <taxon>Bacteria</taxon>
        <taxon>Pseudomonadati</taxon>
        <taxon>Pseudomonadota</taxon>
        <taxon>Gammaproteobacteria</taxon>
        <taxon>Moraxellales</taxon>
        <taxon>Moraxellaceae</taxon>
        <taxon>Fluviicoccus</taxon>
    </lineage>
</organism>
<keyword evidence="6 19" id="KW-0997">Cell inner membrane</keyword>
<dbReference type="PROSITE" id="PS51007">
    <property type="entry name" value="CYTC"/>
    <property type="match status" value="2"/>
</dbReference>
<dbReference type="InterPro" id="IPR050597">
    <property type="entry name" value="Cytochrome_c_Oxidase_Subunit"/>
</dbReference>
<keyword evidence="7 19" id="KW-0349">Heme</keyword>
<evidence type="ECO:0000256" key="20">
    <source>
        <dbReference type="PIRSR" id="PIRSR000006-1"/>
    </source>
</evidence>
<dbReference type="Gene3D" id="1.10.760.10">
    <property type="entry name" value="Cytochrome c-like domain"/>
    <property type="match status" value="2"/>
</dbReference>
<dbReference type="InterPro" id="IPR008168">
    <property type="entry name" value="Cyt_C_IC"/>
</dbReference>
<dbReference type="Proteomes" id="UP000292423">
    <property type="component" value="Unassembled WGS sequence"/>
</dbReference>
<gene>
    <name evidence="24" type="ORF">EV700_1599</name>
</gene>
<keyword evidence="13 19" id="KW-0249">Electron transport</keyword>
<dbReference type="GO" id="GO:0005506">
    <property type="term" value="F:iron ion binding"/>
    <property type="evidence" value="ECO:0007669"/>
    <property type="project" value="InterPro"/>
</dbReference>
<dbReference type="Gene3D" id="6.10.280.130">
    <property type="match status" value="1"/>
</dbReference>
<feature type="domain" description="Cytochrome c" evidence="23">
    <location>
        <begin position="126"/>
        <end position="210"/>
    </location>
</feature>
<evidence type="ECO:0000256" key="6">
    <source>
        <dbReference type="ARBA" id="ARBA00022519"/>
    </source>
</evidence>
<evidence type="ECO:0000256" key="16">
    <source>
        <dbReference type="ARBA" id="ARBA00023004"/>
    </source>
</evidence>
<feature type="domain" description="Cytochrome c" evidence="23">
    <location>
        <begin position="220"/>
        <end position="300"/>
    </location>
</feature>
<keyword evidence="25" id="KW-1185">Reference proteome</keyword>
<keyword evidence="4 19" id="KW-0813">Transport</keyword>
<proteinExistence type="inferred from homology"/>
<reference evidence="24 25" key="1">
    <citation type="submission" date="2019-02" db="EMBL/GenBank/DDBJ databases">
        <title>Genomic Encyclopedia of Type Strains, Phase IV (KMG-IV): sequencing the most valuable type-strain genomes for metagenomic binning, comparative biology and taxonomic classification.</title>
        <authorList>
            <person name="Goeker M."/>
        </authorList>
    </citation>
    <scope>NUCLEOTIDE SEQUENCE [LARGE SCALE GENOMIC DNA]</scope>
    <source>
        <strain evidence="24 25">DSM 105135</strain>
    </source>
</reference>